<evidence type="ECO:0000313" key="1">
    <source>
        <dbReference type="EMBL" id="TQD91328.1"/>
    </source>
</evidence>
<dbReference type="AlphaFoldDB" id="A0A540LY16"/>
<gene>
    <name evidence="1" type="ORF">C1H46_023079</name>
</gene>
<comment type="caution">
    <text evidence="1">The sequence shown here is derived from an EMBL/GenBank/DDBJ whole genome shotgun (WGS) entry which is preliminary data.</text>
</comment>
<dbReference type="Proteomes" id="UP000315295">
    <property type="component" value="Unassembled WGS sequence"/>
</dbReference>
<reference evidence="1 2" key="1">
    <citation type="journal article" date="2019" name="G3 (Bethesda)">
        <title>Sequencing of a Wild Apple (Malus baccata) Genome Unravels the Differences Between Cultivated and Wild Apple Species Regarding Disease Resistance and Cold Tolerance.</title>
        <authorList>
            <person name="Chen X."/>
        </authorList>
    </citation>
    <scope>NUCLEOTIDE SEQUENCE [LARGE SCALE GENOMIC DNA]</scope>
    <source>
        <strain evidence="2">cv. Shandingzi</strain>
        <tissue evidence="1">Leaves</tissue>
    </source>
</reference>
<proteinExistence type="predicted"/>
<name>A0A540LY16_MALBA</name>
<protein>
    <submittedName>
        <fullName evidence="1">Uncharacterized protein</fullName>
    </submittedName>
</protein>
<accession>A0A540LY16</accession>
<keyword evidence="2" id="KW-1185">Reference proteome</keyword>
<sequence>MELHDIHNALVLYNLVSTKIQYHLHERKKYDARRALPFSAPSSQGTIGPRIIIDGERLNLEDLVVGVEVVVETANRAGRGGLWRRRGEARGGDGNVSEADVKKRHRHARWARLGIV</sequence>
<organism evidence="1 2">
    <name type="scientific">Malus baccata</name>
    <name type="common">Siberian crab apple</name>
    <name type="synonym">Pyrus baccata</name>
    <dbReference type="NCBI Taxonomy" id="106549"/>
    <lineage>
        <taxon>Eukaryota</taxon>
        <taxon>Viridiplantae</taxon>
        <taxon>Streptophyta</taxon>
        <taxon>Embryophyta</taxon>
        <taxon>Tracheophyta</taxon>
        <taxon>Spermatophyta</taxon>
        <taxon>Magnoliopsida</taxon>
        <taxon>eudicotyledons</taxon>
        <taxon>Gunneridae</taxon>
        <taxon>Pentapetalae</taxon>
        <taxon>rosids</taxon>
        <taxon>fabids</taxon>
        <taxon>Rosales</taxon>
        <taxon>Rosaceae</taxon>
        <taxon>Amygdaloideae</taxon>
        <taxon>Maleae</taxon>
        <taxon>Malus</taxon>
    </lineage>
</organism>
<dbReference type="EMBL" id="VIEB01000423">
    <property type="protein sequence ID" value="TQD91328.1"/>
    <property type="molecule type" value="Genomic_DNA"/>
</dbReference>
<evidence type="ECO:0000313" key="2">
    <source>
        <dbReference type="Proteomes" id="UP000315295"/>
    </source>
</evidence>